<dbReference type="Proteomes" id="UP000515204">
    <property type="component" value="Unplaced"/>
</dbReference>
<dbReference type="GO" id="GO:0016301">
    <property type="term" value="F:kinase activity"/>
    <property type="evidence" value="ECO:0007669"/>
    <property type="project" value="UniProtKB-KW"/>
</dbReference>
<dbReference type="GO" id="GO:0005694">
    <property type="term" value="C:chromosome"/>
    <property type="evidence" value="ECO:0007669"/>
    <property type="project" value="UniProtKB-SubCell"/>
</dbReference>
<dbReference type="PROSITE" id="PS50812">
    <property type="entry name" value="PWWP"/>
    <property type="match status" value="1"/>
</dbReference>
<feature type="region of interest" description="Disordered" evidence="16">
    <location>
        <begin position="753"/>
        <end position="798"/>
    </location>
</feature>
<dbReference type="PROSITE" id="PS00633">
    <property type="entry name" value="BROMODOMAIN_1"/>
    <property type="match status" value="1"/>
</dbReference>
<dbReference type="GO" id="GO:0008270">
    <property type="term" value="F:zinc ion binding"/>
    <property type="evidence" value="ECO:0007669"/>
    <property type="project" value="UniProtKB-KW"/>
</dbReference>
<organism evidence="21 23">
    <name type="scientific">Dinoponera quadriceps</name>
    <name type="common">South American ant</name>
    <dbReference type="NCBI Taxonomy" id="609295"/>
    <lineage>
        <taxon>Eukaryota</taxon>
        <taxon>Metazoa</taxon>
        <taxon>Ecdysozoa</taxon>
        <taxon>Arthropoda</taxon>
        <taxon>Hexapoda</taxon>
        <taxon>Insecta</taxon>
        <taxon>Pterygota</taxon>
        <taxon>Neoptera</taxon>
        <taxon>Endopterygota</taxon>
        <taxon>Hymenoptera</taxon>
        <taxon>Apocrita</taxon>
        <taxon>Aculeata</taxon>
        <taxon>Formicoidea</taxon>
        <taxon>Formicidae</taxon>
        <taxon>Ponerinae</taxon>
        <taxon>Ponerini</taxon>
        <taxon>Dinoponera</taxon>
    </lineage>
</organism>
<dbReference type="KEGG" id="dqu:106743491"/>
<keyword evidence="15" id="KW-0175">Coiled coil</keyword>
<comment type="subcellular location">
    <subcellularLocation>
        <location evidence="2">Chromosome</location>
    </subcellularLocation>
    <subcellularLocation>
        <location evidence="1">Nucleus</location>
    </subcellularLocation>
</comment>
<dbReference type="Gene3D" id="3.30.40.10">
    <property type="entry name" value="Zinc/RING finger domain, C3HC4 (zinc finger)"/>
    <property type="match status" value="1"/>
</dbReference>
<evidence type="ECO:0000259" key="19">
    <source>
        <dbReference type="PROSITE" id="PS50812"/>
    </source>
</evidence>
<dbReference type="RefSeq" id="XP_014472867.1">
    <property type="nucleotide sequence ID" value="XM_014617381.1"/>
</dbReference>
<feature type="compositionally biased region" description="Polar residues" evidence="16">
    <location>
        <begin position="1098"/>
        <end position="1110"/>
    </location>
</feature>
<feature type="domain" description="PHD-type" evidence="18">
    <location>
        <begin position="230"/>
        <end position="275"/>
    </location>
</feature>
<feature type="compositionally biased region" description="Basic and acidic residues" evidence="16">
    <location>
        <begin position="864"/>
        <end position="874"/>
    </location>
</feature>
<dbReference type="CTD" id="23613"/>
<feature type="region of interest" description="Disordered" evidence="16">
    <location>
        <begin position="113"/>
        <end position="223"/>
    </location>
</feature>
<dbReference type="InterPro" id="IPR056987">
    <property type="entry name" value="ZMYND8_CC"/>
</dbReference>
<evidence type="ECO:0000256" key="6">
    <source>
        <dbReference type="ARBA" id="ARBA00022833"/>
    </source>
</evidence>
<evidence type="ECO:0000256" key="14">
    <source>
        <dbReference type="PROSITE-ProRule" id="PRU00134"/>
    </source>
</evidence>
<evidence type="ECO:0000313" key="23">
    <source>
        <dbReference type="RefSeq" id="XP_014472869.1"/>
    </source>
</evidence>
<feature type="domain" description="PWWP" evidence="19">
    <location>
        <begin position="429"/>
        <end position="481"/>
    </location>
</feature>
<evidence type="ECO:0000256" key="15">
    <source>
        <dbReference type="SAM" id="Coils"/>
    </source>
</evidence>
<dbReference type="FunFam" id="6.10.140.2220:FF:000002">
    <property type="entry name" value="Protein kinase C-binding protein 1 isoform C"/>
    <property type="match status" value="1"/>
</dbReference>
<proteinExistence type="predicted"/>
<dbReference type="InterPro" id="IPR018359">
    <property type="entry name" value="Bromodomain_CS"/>
</dbReference>
<keyword evidence="11" id="KW-0804">Transcription</keyword>
<dbReference type="InterPro" id="IPR044075">
    <property type="entry name" value="PRKCBP1_PHD"/>
</dbReference>
<dbReference type="RefSeq" id="XP_014472869.1">
    <property type="nucleotide sequence ID" value="XM_014617383.1"/>
</dbReference>
<feature type="coiled-coil region" evidence="15">
    <location>
        <begin position="996"/>
        <end position="1046"/>
    </location>
</feature>
<feature type="region of interest" description="Disordered" evidence="16">
    <location>
        <begin position="547"/>
        <end position="713"/>
    </location>
</feature>
<dbReference type="Gene3D" id="1.20.920.10">
    <property type="entry name" value="Bromodomain-like"/>
    <property type="match status" value="1"/>
</dbReference>
<dbReference type="SUPFAM" id="SSF63748">
    <property type="entry name" value="Tudor/PWWP/MBT"/>
    <property type="match status" value="1"/>
</dbReference>
<evidence type="ECO:0000256" key="13">
    <source>
        <dbReference type="PROSITE-ProRule" id="PRU00035"/>
    </source>
</evidence>
<evidence type="ECO:0000256" key="12">
    <source>
        <dbReference type="ARBA" id="ARBA00023242"/>
    </source>
</evidence>
<dbReference type="InterPro" id="IPR037967">
    <property type="entry name" value="ZMYND8_Bromo_dom"/>
</dbReference>
<evidence type="ECO:0000256" key="11">
    <source>
        <dbReference type="ARBA" id="ARBA00023163"/>
    </source>
</evidence>
<dbReference type="GO" id="GO:0003714">
    <property type="term" value="F:transcription corepressor activity"/>
    <property type="evidence" value="ECO:0007669"/>
    <property type="project" value="TreeGrafter"/>
</dbReference>
<protein>
    <submittedName>
        <fullName evidence="22 23">Protein kinase C-binding protein 1 isoform X1</fullName>
    </submittedName>
</protein>
<dbReference type="SMART" id="SM00293">
    <property type="entry name" value="PWWP"/>
    <property type="match status" value="1"/>
</dbReference>
<keyword evidence="10 13" id="KW-0103">Bromodomain</keyword>
<dbReference type="PROSITE" id="PS50865">
    <property type="entry name" value="ZF_MYND_2"/>
    <property type="match status" value="1"/>
</dbReference>
<dbReference type="CDD" id="cd20160">
    <property type="entry name" value="PWWP_PRKCBP1"/>
    <property type="match status" value="1"/>
</dbReference>
<keyword evidence="9" id="KW-0805">Transcription regulation</keyword>
<sequence>MTPPVAGKAGIVRRGGRLSDVKSCETREVNARAEVEDALRRRSVLTRKARIICEVCHKRIAKGKMASSEQAEDPMMPPTVDVNISRSKIDEEGSSITLLANEDNESCNAAADEEVTKEAMSEQKGQNNATEERKDDVEHQSKHDLRSQITDKNEQKEDVRGVKQETGSMSPEHLQDDTKDPASNEDDSVKSGAALRRKRKSQSSSISPMDSPMDESGVRTKRKKLKSTNDRFCWRCHKEPVDVYCTACPRSWHRKCIGGTPPSPQKWICGECATILTAENAETRSTAMAQLSVDQLCMLLKYVVERLREYPGSEPFCKAVDLDEVPNYLDYVIKPMDLSLLESNVRSKLYGSTDAFMADAKWIQHNCIVFNTCGGVYADTSKLTNASKQIIKVARSEVSEIEACPDCYAHGRNLPRPQPTWFIEPCRRPHPLVWAKLKGFPFWPAKAMPRLNSQGFVDVRFFGEHDRAWVSPKDLYLYSEEPPAPSPRKRKSDMDECVREITRHCRKLELMFGQFKFAPSKVQYNPNDPMQITLMLPNYNPMDPNNRLVNVESFDSKRRPPPRKRSLNKSLNDGLVNEIKEEPNSSKNSVDGDNQEEEASPLEKVQKLDPNVAKNNPQNNLNGNHSKLSEKVDQEVGPSVAQNKSAKDGAKRVKTPLVKGNNGPNRTVSGNPQKVKNDAKSEQSAKPPRESAEVKRMRKRSSVKNAVSPKHEALQNMLKSPAKNAAKSSLCKTYKPKKQMVDKLNAEQALKSVSASKENDRLTSGPAIKRSGSGKADPAKKKTEIDVTPPAGPLKTFPRIEPRPVVQSVNLQGPVSFTSVDPKPVLLLMMNNSGTPAEVAKQQTVTIMTDYPGNKDALVTLQREAKETSPQKKESKAKKTFPSSKSRTGSRTTVSTTESTTQLPKSNTSSNTASNTASNTSSSTSSNTYQLIPPEAGPITARLHHSAQELVRRMGQLMEEAYKEAAEAGDGNGENGTADNYQATIFFLRMQIEHMKWQHQQQMAELKHNADRTMREMRASMEAEKLRSVQEARREVEEDKMRCIEETKRKQWCAKCGQEALFYCCWNTAYCDYPCQQLHWPMHMRTCSQKPAFTTIVTSSSNSQAQNDNIVQDPPPGKVCALQRSKLSGISSSWSTSSLTNKAKQDSL</sequence>
<evidence type="ECO:0000256" key="7">
    <source>
        <dbReference type="ARBA" id="ARBA00022853"/>
    </source>
</evidence>
<evidence type="ECO:0000256" key="9">
    <source>
        <dbReference type="ARBA" id="ARBA00023015"/>
    </source>
</evidence>
<evidence type="ECO:0000313" key="21">
    <source>
        <dbReference type="Proteomes" id="UP000515204"/>
    </source>
</evidence>
<dbReference type="PROSITE" id="PS50016">
    <property type="entry name" value="ZF_PHD_2"/>
    <property type="match status" value="1"/>
</dbReference>
<dbReference type="PANTHER" id="PTHR46453">
    <property type="entry name" value="PROTEIN KINASE C-BINDING PROTEIN 1"/>
    <property type="match status" value="1"/>
</dbReference>
<feature type="compositionally biased region" description="Basic and acidic residues" evidence="16">
    <location>
        <begin position="675"/>
        <end position="695"/>
    </location>
</feature>
<reference evidence="22 23" key="1">
    <citation type="submission" date="2025-04" db="UniProtKB">
        <authorList>
            <consortium name="RefSeq"/>
        </authorList>
    </citation>
    <scope>IDENTIFICATION</scope>
</reference>
<dbReference type="InterPro" id="IPR000313">
    <property type="entry name" value="PWWP_dom"/>
</dbReference>
<feature type="compositionally biased region" description="Polar residues" evidence="16">
    <location>
        <begin position="662"/>
        <end position="674"/>
    </location>
</feature>
<dbReference type="SUPFAM" id="SSF144232">
    <property type="entry name" value="HIT/MYND zinc finger-like"/>
    <property type="match status" value="1"/>
</dbReference>
<feature type="domain" description="MYND-type" evidence="20">
    <location>
        <begin position="1053"/>
        <end position="1087"/>
    </location>
</feature>
<evidence type="ECO:0000313" key="22">
    <source>
        <dbReference type="RefSeq" id="XP_014472867.1"/>
    </source>
</evidence>
<keyword evidence="22 23" id="KW-0808">Transferase</keyword>
<dbReference type="Gene3D" id="6.10.140.2220">
    <property type="match status" value="1"/>
</dbReference>
<keyword evidence="21" id="KW-1185">Reference proteome</keyword>
<dbReference type="CDD" id="cd05508">
    <property type="entry name" value="Bromo_RACK7"/>
    <property type="match status" value="1"/>
</dbReference>
<dbReference type="Pfam" id="PF24324">
    <property type="entry name" value="MYND_ZMYND11_ZMYD8"/>
    <property type="match status" value="1"/>
</dbReference>
<dbReference type="SUPFAM" id="SSF47370">
    <property type="entry name" value="Bromodomain"/>
    <property type="match status" value="1"/>
</dbReference>
<evidence type="ECO:0000256" key="16">
    <source>
        <dbReference type="SAM" id="MobiDB-lite"/>
    </source>
</evidence>
<name>A0A6P3X4P8_DINQU</name>
<dbReference type="Gene3D" id="2.30.30.140">
    <property type="match status" value="1"/>
</dbReference>
<dbReference type="InterPro" id="IPR002893">
    <property type="entry name" value="Znf_MYND"/>
</dbReference>
<dbReference type="PROSITE" id="PS01360">
    <property type="entry name" value="ZF_MYND_1"/>
    <property type="match status" value="1"/>
</dbReference>
<evidence type="ECO:0000259" key="17">
    <source>
        <dbReference type="PROSITE" id="PS50014"/>
    </source>
</evidence>
<dbReference type="Pfam" id="PF00439">
    <property type="entry name" value="Bromodomain"/>
    <property type="match status" value="1"/>
</dbReference>
<dbReference type="Pfam" id="PF00855">
    <property type="entry name" value="PWWP"/>
    <property type="match status" value="1"/>
</dbReference>
<dbReference type="InterPro" id="IPR011011">
    <property type="entry name" value="Znf_FYVE_PHD"/>
</dbReference>
<keyword evidence="12" id="KW-0539">Nucleus</keyword>
<keyword evidence="3" id="KW-0158">Chromosome</keyword>
<dbReference type="InterPro" id="IPR057053">
    <property type="entry name" value="MYND_ZMYND11_ZMYD8"/>
</dbReference>
<dbReference type="PROSITE" id="PS50014">
    <property type="entry name" value="BROMODOMAIN_2"/>
    <property type="match status" value="1"/>
</dbReference>
<dbReference type="AlphaFoldDB" id="A0A6P3X4P8"/>
<keyword evidence="4" id="KW-0479">Metal-binding</keyword>
<evidence type="ECO:0000256" key="4">
    <source>
        <dbReference type="ARBA" id="ARBA00022723"/>
    </source>
</evidence>
<gene>
    <name evidence="22 23" type="primary">LOC106743491</name>
</gene>
<evidence type="ECO:0000256" key="10">
    <source>
        <dbReference type="ARBA" id="ARBA00023117"/>
    </source>
</evidence>
<feature type="compositionally biased region" description="Basic and acidic residues" evidence="16">
    <location>
        <begin position="173"/>
        <end position="182"/>
    </location>
</feature>
<feature type="compositionally biased region" description="Basic and acidic residues" evidence="16">
    <location>
        <begin position="130"/>
        <end position="163"/>
    </location>
</feature>
<feature type="compositionally biased region" description="Low complexity" evidence="16">
    <location>
        <begin position="202"/>
        <end position="215"/>
    </location>
</feature>
<evidence type="ECO:0000259" key="20">
    <source>
        <dbReference type="PROSITE" id="PS50865"/>
    </source>
</evidence>
<evidence type="ECO:0000256" key="1">
    <source>
        <dbReference type="ARBA" id="ARBA00004123"/>
    </source>
</evidence>
<keyword evidence="7" id="KW-0156">Chromatin regulator</keyword>
<dbReference type="InterPro" id="IPR001487">
    <property type="entry name" value="Bromodomain"/>
</dbReference>
<evidence type="ECO:0000259" key="18">
    <source>
        <dbReference type="PROSITE" id="PS50016"/>
    </source>
</evidence>
<dbReference type="OrthoDB" id="298344at2759"/>
<accession>A0A6P3X4P8</accession>
<dbReference type="SUPFAM" id="SSF57903">
    <property type="entry name" value="FYVE/PHD zinc finger"/>
    <property type="match status" value="1"/>
</dbReference>
<dbReference type="PANTHER" id="PTHR46453:SF5">
    <property type="entry name" value="PROTEIN KINASE C-BINDING PROTEIN 1 ISOFORM X1"/>
    <property type="match status" value="1"/>
</dbReference>
<evidence type="ECO:0000256" key="3">
    <source>
        <dbReference type="ARBA" id="ARBA00022454"/>
    </source>
</evidence>
<evidence type="ECO:0000256" key="5">
    <source>
        <dbReference type="ARBA" id="ARBA00022771"/>
    </source>
</evidence>
<keyword evidence="22 23" id="KW-0418">Kinase</keyword>
<dbReference type="SMART" id="SM00297">
    <property type="entry name" value="BROMO"/>
    <property type="match status" value="1"/>
</dbReference>
<dbReference type="GeneID" id="106743491"/>
<dbReference type="GO" id="GO:0005634">
    <property type="term" value="C:nucleus"/>
    <property type="evidence" value="ECO:0007669"/>
    <property type="project" value="UniProtKB-SubCell"/>
</dbReference>
<dbReference type="Pfam" id="PF23460">
    <property type="entry name" value="ZMYND8_CC"/>
    <property type="match status" value="1"/>
</dbReference>
<dbReference type="InterPro" id="IPR036427">
    <property type="entry name" value="Bromodomain-like_sf"/>
</dbReference>
<feature type="compositionally biased region" description="Polar residues" evidence="16">
    <location>
        <begin position="613"/>
        <end position="626"/>
    </location>
</feature>
<feature type="region of interest" description="Disordered" evidence="16">
    <location>
        <begin position="864"/>
        <end position="934"/>
    </location>
</feature>
<feature type="compositionally biased region" description="Low complexity" evidence="16">
    <location>
        <begin position="883"/>
        <end position="928"/>
    </location>
</feature>
<feature type="domain" description="Bromo" evidence="17">
    <location>
        <begin position="308"/>
        <end position="378"/>
    </location>
</feature>
<evidence type="ECO:0000256" key="8">
    <source>
        <dbReference type="ARBA" id="ARBA00022990"/>
    </source>
</evidence>
<keyword evidence="6" id="KW-0862">Zinc</keyword>
<dbReference type="InterPro" id="IPR013083">
    <property type="entry name" value="Znf_RING/FYVE/PHD"/>
</dbReference>
<dbReference type="InterPro" id="IPR019787">
    <property type="entry name" value="Znf_PHD-finger"/>
</dbReference>
<feature type="region of interest" description="Disordered" evidence="16">
    <location>
        <begin position="1098"/>
        <end position="1118"/>
    </location>
</feature>
<dbReference type="GO" id="GO:0005737">
    <property type="term" value="C:cytoplasm"/>
    <property type="evidence" value="ECO:0007669"/>
    <property type="project" value="TreeGrafter"/>
</dbReference>
<keyword evidence="8" id="KW-0007">Acetylation</keyword>
<keyword evidence="5 14" id="KW-0863">Zinc-finger</keyword>
<dbReference type="GO" id="GO:0140006">
    <property type="term" value="F:histone H3 reader activity"/>
    <property type="evidence" value="ECO:0007669"/>
    <property type="project" value="UniProtKB-ARBA"/>
</dbReference>
<dbReference type="CDD" id="cd15538">
    <property type="entry name" value="PHD_PRKCBP1"/>
    <property type="match status" value="1"/>
</dbReference>
<evidence type="ECO:0000256" key="2">
    <source>
        <dbReference type="ARBA" id="ARBA00004286"/>
    </source>
</evidence>